<feature type="transmembrane region" description="Helical" evidence="1">
    <location>
        <begin position="42"/>
        <end position="64"/>
    </location>
</feature>
<evidence type="ECO:0000313" key="2">
    <source>
        <dbReference type="EMBL" id="KAG2381387.1"/>
    </source>
</evidence>
<dbReference type="EMBL" id="PYSW02000027">
    <property type="protein sequence ID" value="KAG2381387.1"/>
    <property type="molecule type" value="Genomic_DNA"/>
</dbReference>
<sequence>MPLLPHVSLVGNSYSSSSLPSPPSMMHHLVTATYLDPKKYSTFINIWIYLGILYGVQYLQYLYLNSKSKKWKLKLQHWSNLIKKYKSGELQHYEYSSFKYDLLPQSVYNTLLIFSKAYLEGRISEDDQEKSSLKLPPNVLLGASFINSLENVIFENMNTTSVNTNIHNVHMNNHTMNASHLNTSMDEKYQKVLSVITPIDETLQEGNSSSEQHVTTVSDSMNTSSFETMAQYATQTIMDKYEQLLEHTEYSYQHYYAHQLPPWKSKFIKSSIRFPSTRQELENELKALQSNDKDETNLPKGEQPNEFAKYLFDEFLDGMDPWLNHELATLTNTNAIQTSTSSKNKSSLMNVLNPLRIHYILNDIENDRKRIIRHAIESLKNFKETE</sequence>
<evidence type="ECO:0000256" key="1">
    <source>
        <dbReference type="SAM" id="Phobius"/>
    </source>
</evidence>
<accession>A0AA88GMZ7</accession>
<dbReference type="AlphaFoldDB" id="A0AA88GMZ7"/>
<gene>
    <name evidence="2" type="ORF">C9374_006376</name>
</gene>
<dbReference type="Proteomes" id="UP000816034">
    <property type="component" value="Unassembled WGS sequence"/>
</dbReference>
<keyword evidence="1" id="KW-1133">Transmembrane helix</keyword>
<keyword evidence="1" id="KW-0472">Membrane</keyword>
<organism evidence="2 3">
    <name type="scientific">Naegleria lovaniensis</name>
    <name type="common">Amoeba</name>
    <dbReference type="NCBI Taxonomy" id="51637"/>
    <lineage>
        <taxon>Eukaryota</taxon>
        <taxon>Discoba</taxon>
        <taxon>Heterolobosea</taxon>
        <taxon>Tetramitia</taxon>
        <taxon>Eutetramitia</taxon>
        <taxon>Vahlkampfiidae</taxon>
        <taxon>Naegleria</taxon>
    </lineage>
</organism>
<dbReference type="GeneID" id="68098830"/>
<reference evidence="2 3" key="1">
    <citation type="journal article" date="2018" name="BMC Genomics">
        <title>The genome of Naegleria lovaniensis, the basis for a comparative approach to unravel pathogenicity factors of the human pathogenic amoeba N. fowleri.</title>
        <authorList>
            <person name="Liechti N."/>
            <person name="Schurch N."/>
            <person name="Bruggmann R."/>
            <person name="Wittwer M."/>
        </authorList>
    </citation>
    <scope>NUCLEOTIDE SEQUENCE [LARGE SCALE GENOMIC DNA]</scope>
    <source>
        <strain evidence="2 3">ATCC 30569</strain>
    </source>
</reference>
<keyword evidence="3" id="KW-1185">Reference proteome</keyword>
<comment type="caution">
    <text evidence="2">The sequence shown here is derived from an EMBL/GenBank/DDBJ whole genome shotgun (WGS) entry which is preliminary data.</text>
</comment>
<protein>
    <submittedName>
        <fullName evidence="2">Uncharacterized protein</fullName>
    </submittedName>
</protein>
<proteinExistence type="predicted"/>
<keyword evidence="1" id="KW-0812">Transmembrane</keyword>
<dbReference type="RefSeq" id="XP_044547067.1">
    <property type="nucleotide sequence ID" value="XM_044696229.1"/>
</dbReference>
<name>A0AA88GMZ7_NAELO</name>
<evidence type="ECO:0000313" key="3">
    <source>
        <dbReference type="Proteomes" id="UP000816034"/>
    </source>
</evidence>